<evidence type="ECO:0000256" key="2">
    <source>
        <dbReference type="ARBA" id="ARBA00007118"/>
    </source>
</evidence>
<keyword evidence="4" id="KW-0288">FMN</keyword>
<evidence type="ECO:0000256" key="4">
    <source>
        <dbReference type="ARBA" id="ARBA00022643"/>
    </source>
</evidence>
<dbReference type="GO" id="GO:0016491">
    <property type="term" value="F:oxidoreductase activity"/>
    <property type="evidence" value="ECO:0007669"/>
    <property type="project" value="UniProtKB-KW"/>
</dbReference>
<dbReference type="Pfam" id="PF00881">
    <property type="entry name" value="Nitroreductase"/>
    <property type="match status" value="1"/>
</dbReference>
<comment type="cofactor">
    <cofactor evidence="1">
        <name>FMN</name>
        <dbReference type="ChEBI" id="CHEBI:58210"/>
    </cofactor>
</comment>
<reference evidence="7" key="2">
    <citation type="submission" date="2021-01" db="EMBL/GenBank/DDBJ databases">
        <authorList>
            <person name="Hahn C.R."/>
            <person name="Youssef N.H."/>
            <person name="Elshahed M."/>
        </authorList>
    </citation>
    <scope>NUCLEOTIDE SEQUENCE</scope>
    <source>
        <strain evidence="7">Zod_Metabat.24</strain>
    </source>
</reference>
<keyword evidence="5" id="KW-0560">Oxidoreductase</keyword>
<dbReference type="SUPFAM" id="SSF55469">
    <property type="entry name" value="FMN-dependent nitroreductase-like"/>
    <property type="match status" value="1"/>
</dbReference>
<dbReference type="InterPro" id="IPR029479">
    <property type="entry name" value="Nitroreductase"/>
</dbReference>
<dbReference type="AlphaFoldDB" id="A0A9D8KGQ2"/>
<dbReference type="PANTHER" id="PTHR43673:SF2">
    <property type="entry name" value="NITROREDUCTASE"/>
    <property type="match status" value="1"/>
</dbReference>
<proteinExistence type="inferred from homology"/>
<reference evidence="7" key="1">
    <citation type="journal article" date="2021" name="Environ. Microbiol.">
        <title>Genomic characterization of three novel Desulfobacterota classes expand the metabolic and phylogenetic diversity of the phylum.</title>
        <authorList>
            <person name="Murphy C.L."/>
            <person name="Biggerstaff J."/>
            <person name="Eichhorn A."/>
            <person name="Ewing E."/>
            <person name="Shahan R."/>
            <person name="Soriano D."/>
            <person name="Stewart S."/>
            <person name="VanMol K."/>
            <person name="Walker R."/>
            <person name="Walters P."/>
            <person name="Elshahed M.S."/>
            <person name="Youssef N.H."/>
        </authorList>
    </citation>
    <scope>NUCLEOTIDE SEQUENCE</scope>
    <source>
        <strain evidence="7">Zod_Metabat.24</strain>
    </source>
</reference>
<evidence type="ECO:0000256" key="3">
    <source>
        <dbReference type="ARBA" id="ARBA00022630"/>
    </source>
</evidence>
<evidence type="ECO:0000256" key="1">
    <source>
        <dbReference type="ARBA" id="ARBA00001917"/>
    </source>
</evidence>
<evidence type="ECO:0000313" key="8">
    <source>
        <dbReference type="Proteomes" id="UP000809273"/>
    </source>
</evidence>
<gene>
    <name evidence="7" type="ORF">JW984_11705</name>
</gene>
<dbReference type="Proteomes" id="UP000809273">
    <property type="component" value="Unassembled WGS sequence"/>
</dbReference>
<comment type="similarity">
    <text evidence="2">Belongs to the nitroreductase family.</text>
</comment>
<dbReference type="EMBL" id="JAFGIX010000057">
    <property type="protein sequence ID" value="MBN1573852.1"/>
    <property type="molecule type" value="Genomic_DNA"/>
</dbReference>
<dbReference type="Gene3D" id="3.40.109.10">
    <property type="entry name" value="NADH Oxidase"/>
    <property type="match status" value="1"/>
</dbReference>
<dbReference type="PANTHER" id="PTHR43673">
    <property type="entry name" value="NAD(P)H NITROREDUCTASE YDGI-RELATED"/>
    <property type="match status" value="1"/>
</dbReference>
<name>A0A9D8KGQ2_9DELT</name>
<evidence type="ECO:0000313" key="7">
    <source>
        <dbReference type="EMBL" id="MBN1573852.1"/>
    </source>
</evidence>
<keyword evidence="3" id="KW-0285">Flavoprotein</keyword>
<evidence type="ECO:0000259" key="6">
    <source>
        <dbReference type="Pfam" id="PF00881"/>
    </source>
</evidence>
<dbReference type="InterPro" id="IPR000415">
    <property type="entry name" value="Nitroreductase-like"/>
</dbReference>
<protein>
    <submittedName>
        <fullName evidence="7">Nitroreductase family protein</fullName>
    </submittedName>
</protein>
<evidence type="ECO:0000256" key="5">
    <source>
        <dbReference type="ARBA" id="ARBA00023002"/>
    </source>
</evidence>
<sequence length="198" mass="21865">MTDRGEKTKSPNDLMDVIKVRRSYRKYAGDPIPGDKIGYLKEVVLEGASAFGFKSPFFVFVTRPEGKKLLKRGIFSGLMGKVNPWILTTKAFGFVVCCGYPDSAEVLEDKHFYLAECSILMELLMLAAAEVGVGTCWIGGFGEDGIKRALSIPDNARIVAVTPLGYPPDKIKASSLDYMARSLVSKRRKPMEKIVTMI</sequence>
<organism evidence="7 8">
    <name type="scientific">Candidatus Zymogenus saltonus</name>
    <dbReference type="NCBI Taxonomy" id="2844893"/>
    <lineage>
        <taxon>Bacteria</taxon>
        <taxon>Deltaproteobacteria</taxon>
        <taxon>Candidatus Zymogenia</taxon>
        <taxon>Candidatus Zymogeniales</taxon>
        <taxon>Candidatus Zymogenaceae</taxon>
        <taxon>Candidatus Zymogenus</taxon>
    </lineage>
</organism>
<accession>A0A9D8KGQ2</accession>
<comment type="caution">
    <text evidence="7">The sequence shown here is derived from an EMBL/GenBank/DDBJ whole genome shotgun (WGS) entry which is preliminary data.</text>
</comment>
<feature type="domain" description="Nitroreductase" evidence="6">
    <location>
        <begin position="109"/>
        <end position="166"/>
    </location>
</feature>